<reference evidence="1" key="1">
    <citation type="submission" date="2014-09" db="EMBL/GenBank/DDBJ databases">
        <authorList>
            <person name="Magalhaes I.L.F."/>
            <person name="Oliveira U."/>
            <person name="Santos F.R."/>
            <person name="Vidigal T.H.D.A."/>
            <person name="Brescovit A.D."/>
            <person name="Santos A.J."/>
        </authorList>
    </citation>
    <scope>NUCLEOTIDE SEQUENCE</scope>
    <source>
        <tissue evidence="1">Shoot tissue taken approximately 20 cm above the soil surface</tissue>
    </source>
</reference>
<name>A0A0A9B1R6_ARUDO</name>
<accession>A0A0A9B1R6</accession>
<dbReference type="GO" id="GO:0016757">
    <property type="term" value="F:glycosyltransferase activity"/>
    <property type="evidence" value="ECO:0007669"/>
    <property type="project" value="InterPro"/>
</dbReference>
<protein>
    <submittedName>
        <fullName evidence="1">Uncharacterized protein</fullName>
    </submittedName>
</protein>
<dbReference type="EMBL" id="GBRH01239956">
    <property type="protein sequence ID" value="JAD57939.1"/>
    <property type="molecule type" value="Transcribed_RNA"/>
</dbReference>
<dbReference type="InterPro" id="IPR007657">
    <property type="entry name" value="Glycosyltransferase_61"/>
</dbReference>
<dbReference type="AlphaFoldDB" id="A0A0A9B1R6"/>
<dbReference type="PANTHER" id="PTHR20961">
    <property type="entry name" value="GLYCOSYLTRANSFERASE"/>
    <property type="match status" value="1"/>
</dbReference>
<evidence type="ECO:0000313" key="1">
    <source>
        <dbReference type="EMBL" id="JAD57939.1"/>
    </source>
</evidence>
<organism evidence="1">
    <name type="scientific">Arundo donax</name>
    <name type="common">Giant reed</name>
    <name type="synonym">Donax arundinaceus</name>
    <dbReference type="NCBI Taxonomy" id="35708"/>
    <lineage>
        <taxon>Eukaryota</taxon>
        <taxon>Viridiplantae</taxon>
        <taxon>Streptophyta</taxon>
        <taxon>Embryophyta</taxon>
        <taxon>Tracheophyta</taxon>
        <taxon>Spermatophyta</taxon>
        <taxon>Magnoliopsida</taxon>
        <taxon>Liliopsida</taxon>
        <taxon>Poales</taxon>
        <taxon>Poaceae</taxon>
        <taxon>PACMAD clade</taxon>
        <taxon>Arundinoideae</taxon>
        <taxon>Arundineae</taxon>
        <taxon>Arundo</taxon>
    </lineage>
</organism>
<reference evidence="1" key="2">
    <citation type="journal article" date="2015" name="Data Brief">
        <title>Shoot transcriptome of the giant reed, Arundo donax.</title>
        <authorList>
            <person name="Barrero R.A."/>
            <person name="Guerrero F.D."/>
            <person name="Moolhuijzen P."/>
            <person name="Goolsby J.A."/>
            <person name="Tidwell J."/>
            <person name="Bellgard S.E."/>
            <person name="Bellgard M.I."/>
        </authorList>
    </citation>
    <scope>NUCLEOTIDE SEQUENCE</scope>
    <source>
        <tissue evidence="1">Shoot tissue taken approximately 20 cm above the soil surface</tissue>
    </source>
</reference>
<dbReference type="PANTHER" id="PTHR20961:SF142">
    <property type="entry name" value="OS01G0956200 PROTEIN"/>
    <property type="match status" value="1"/>
</dbReference>
<sequence length="142" mass="15571">MPLSAVYASVSACDVLVGVHGADLTRFLFLRPGRAALAQIVPLGVSPIARGCFAESSARMGLHYEQYDVVGRESSLSRKYALDDVVVADPETAKRSRGWDFVARVYLGGQNVSLDLGRFGKTLARLHSRALLLQQQQKQPRR</sequence>
<proteinExistence type="predicted"/>